<accession>A0A430BWN9</accession>
<comment type="caution">
    <text evidence="1">The sequence shown here is derived from an EMBL/GenBank/DDBJ whole genome shotgun (WGS) entry which is preliminary data.</text>
</comment>
<evidence type="ECO:0000313" key="1">
    <source>
        <dbReference type="EMBL" id="RSU57188.1"/>
    </source>
</evidence>
<dbReference type="Proteomes" id="UP000287401">
    <property type="component" value="Unassembled WGS sequence"/>
</dbReference>
<gene>
    <name evidence="1" type="ORF">DAH51_10270</name>
</gene>
<reference evidence="1 2" key="1">
    <citation type="submission" date="2018-07" db="EMBL/GenBank/DDBJ databases">
        <title>Genomic and Epidemiologic Investigation of an Indolent Hospital Outbreak.</title>
        <authorList>
            <person name="Johnson R.C."/>
            <person name="Deming C."/>
            <person name="Conlan S."/>
            <person name="Zellmer C.J."/>
            <person name="Michelin A.V."/>
            <person name="Lee-Lin S."/>
            <person name="Thomas P.J."/>
            <person name="Park M."/>
            <person name="Weingarten R.A."/>
            <person name="Less J."/>
            <person name="Dekker J.P."/>
            <person name="Frank K.M."/>
            <person name="Musser K.A."/>
            <person name="Mcquiston J.R."/>
            <person name="Henderson D.K."/>
            <person name="Lau A.F."/>
            <person name="Palmore T.N."/>
            <person name="Segre J.A."/>
        </authorList>
    </citation>
    <scope>NUCLEOTIDE SEQUENCE [LARGE SCALE GENOMIC DNA]</scope>
    <source>
        <strain evidence="1 2">SK-NIH.Env6_1116</strain>
    </source>
</reference>
<dbReference type="EMBL" id="QRAL01000009">
    <property type="protein sequence ID" value="RSU57188.1"/>
    <property type="molecule type" value="Genomic_DNA"/>
</dbReference>
<dbReference type="RefSeq" id="WP_125998192.1">
    <property type="nucleotide sequence ID" value="NZ_QRAL01000009.1"/>
</dbReference>
<name>A0A430BWN9_SPHYA</name>
<protein>
    <submittedName>
        <fullName evidence="1">Uncharacterized protein</fullName>
    </submittedName>
</protein>
<proteinExistence type="predicted"/>
<evidence type="ECO:0000313" key="2">
    <source>
        <dbReference type="Proteomes" id="UP000287401"/>
    </source>
</evidence>
<sequence>MIDFKTWSNALLAAECRSQARCQLDPEFSRFMAELADRLSEVGTIVDWLRSQSDEGARIALTMNKGSTARASYGGGSYALKRVADMIERGEHREVAAHG</sequence>
<organism evidence="1 2">
    <name type="scientific">Sphingobium yanoikuyae</name>
    <name type="common">Sphingomonas yanoikuyae</name>
    <dbReference type="NCBI Taxonomy" id="13690"/>
    <lineage>
        <taxon>Bacteria</taxon>
        <taxon>Pseudomonadati</taxon>
        <taxon>Pseudomonadota</taxon>
        <taxon>Alphaproteobacteria</taxon>
        <taxon>Sphingomonadales</taxon>
        <taxon>Sphingomonadaceae</taxon>
        <taxon>Sphingobium</taxon>
    </lineage>
</organism>
<dbReference type="AlphaFoldDB" id="A0A430BWN9"/>